<reference evidence="1" key="2">
    <citation type="submission" date="2025-09" db="UniProtKB">
        <authorList>
            <consortium name="EnsemblPlants"/>
        </authorList>
    </citation>
    <scope>IDENTIFICATION</scope>
</reference>
<keyword evidence="2" id="KW-1185">Reference proteome</keyword>
<evidence type="ECO:0000313" key="2">
    <source>
        <dbReference type="Proteomes" id="UP001732700"/>
    </source>
</evidence>
<protein>
    <submittedName>
        <fullName evidence="1">Uncharacterized protein</fullName>
    </submittedName>
</protein>
<sequence length="1184" mass="134710">MAHNMKGLRVKIDKIEKEGRKTLKFVRHEARAEGSRNKETFAAISDEGVKTGMVGRNAEKEKIINLMLRNDANEAISIIPIVGLGGIGKSTLAESVLVDKRVNVFDIHIWVHVSEQFDLHKIGSRVIKRLNSSIILDNCDLQFLHDNIKKELANLRYLIVLDDLWEEDGSNLEELKRMLQYGRKGSRIVVTTRNHSVVQELNAGFLAKERKICPVPESDQIILGVLSADDCWEVMKQRAYGLGDDDLSVLEKIGRQIAEKCGGIPLVANALGQVMFELRTVDAWKDIRDTKVNLGLREVHQNQTLERLMLSYYYMKLDFKICFSYLAAFPKGFVVDNDRLIQQWIALGYICTRDDGQRCINYLIGMSFLQISKSPSASRGPRHPKAPRELTMHDLVHDLASIITANEFLVVDANAPETRTWNRPPYCRHAQLINYHNQSKVFRDLPSRVRSLHFRASGKMQLPQMAFSRSKHLRVLDLNVRLVSEQSTPSNLDLRSTGSKTMLPSSIHQSKLLRYLDATALPITSLPKYFHTLQYMQTLILSKCSFEALPENICSLDKLCYLDLSGCSSLKKLPSSLGKLSKLSFLNLSKCLILQGLPDPICELAYLRDLDMSDCHAIQKLPAKFGILTELIFLNLSGCSKLTKLPENISLESLEHLNLSNCHELENLPQDVGNLQNLRFLNLSDCYKVTILPESFCQIRHLKDLDFSDCHSLRELPDCFGNLHELDSLNLTSCCKLRLLPESFHKLLKLRHLNLSCCMMLKKLPSSLGALQLHILDISCAMSLRDLPDSILSMTSLTKLEMTVGGSTVFKKVQDIRKHLNLPGLTVHTIQQMEKKICSSMVELAQLTCYDLRIEQLQNVRHPEDATRARLRDKSDLLRLNLQWDPPGEQGKSVLENLIPPRNLENFMLDGYMSKDFPNWMSHISSYLPSLTLLRLSDLGTCDTLPPFGVLPNLRILALQNIHNVSKIGKEFYGEGRTCTKLRMLKLESMSSLVEWWTTQSGEENEEFLIPNLHLLELKNCPKLKFRPYPPRSMMWWIRNTNDALPQGGFGKLSSSTVPFEMSIGNCNFSWDRLQHFSTLEALEFFSCSNLRALPEAIRCLTSLRLLELESLEYLELLPEWLGLLTSLERFTIEDCPMVTFLPQSIKDLTTLKELHILKCPSLVERCQGEDADLISHIPEVTLH</sequence>
<evidence type="ECO:0000313" key="1">
    <source>
        <dbReference type="EnsemblPlants" id="AVESA.00010b.r2.4DG0786510.3.CDS"/>
    </source>
</evidence>
<proteinExistence type="predicted"/>
<dbReference type="Proteomes" id="UP001732700">
    <property type="component" value="Chromosome 4D"/>
</dbReference>
<name>A0ACD5XBE0_AVESA</name>
<reference evidence="1" key="1">
    <citation type="submission" date="2021-05" db="EMBL/GenBank/DDBJ databases">
        <authorList>
            <person name="Scholz U."/>
            <person name="Mascher M."/>
            <person name="Fiebig A."/>
        </authorList>
    </citation>
    <scope>NUCLEOTIDE SEQUENCE [LARGE SCALE GENOMIC DNA]</scope>
</reference>
<accession>A0ACD5XBE0</accession>
<organism evidence="1 2">
    <name type="scientific">Avena sativa</name>
    <name type="common">Oat</name>
    <dbReference type="NCBI Taxonomy" id="4498"/>
    <lineage>
        <taxon>Eukaryota</taxon>
        <taxon>Viridiplantae</taxon>
        <taxon>Streptophyta</taxon>
        <taxon>Embryophyta</taxon>
        <taxon>Tracheophyta</taxon>
        <taxon>Spermatophyta</taxon>
        <taxon>Magnoliopsida</taxon>
        <taxon>Liliopsida</taxon>
        <taxon>Poales</taxon>
        <taxon>Poaceae</taxon>
        <taxon>BOP clade</taxon>
        <taxon>Pooideae</taxon>
        <taxon>Poodae</taxon>
        <taxon>Poeae</taxon>
        <taxon>Poeae Chloroplast Group 1 (Aveneae type)</taxon>
        <taxon>Aveninae</taxon>
        <taxon>Avena</taxon>
    </lineage>
</organism>
<dbReference type="EnsemblPlants" id="AVESA.00010b.r2.4DG0786510.3">
    <property type="protein sequence ID" value="AVESA.00010b.r2.4DG0786510.3.CDS"/>
    <property type="gene ID" value="AVESA.00010b.r2.4DG0786510"/>
</dbReference>